<dbReference type="GO" id="GO:0016740">
    <property type="term" value="F:transferase activity"/>
    <property type="evidence" value="ECO:0007669"/>
    <property type="project" value="UniProtKB-KW"/>
</dbReference>
<accession>A0AB39YN55</accession>
<dbReference type="AlphaFoldDB" id="A0AB39YN55"/>
<gene>
    <name evidence="2" type="ORF">ABQM86_20500</name>
</gene>
<dbReference type="RefSeq" id="WP_369745443.1">
    <property type="nucleotide sequence ID" value="NZ_CP165735.1"/>
</dbReference>
<dbReference type="InterPro" id="IPR007345">
    <property type="entry name" value="Polysacch_pyruvyl_Trfase"/>
</dbReference>
<organism evidence="2">
    <name type="scientific">Paenarthrobacter sp. AMU7</name>
    <dbReference type="NCBI Taxonomy" id="3162492"/>
    <lineage>
        <taxon>Bacteria</taxon>
        <taxon>Bacillati</taxon>
        <taxon>Actinomycetota</taxon>
        <taxon>Actinomycetes</taxon>
        <taxon>Micrococcales</taxon>
        <taxon>Micrococcaceae</taxon>
        <taxon>Paenarthrobacter</taxon>
    </lineage>
</organism>
<evidence type="ECO:0000259" key="1">
    <source>
        <dbReference type="Pfam" id="PF04230"/>
    </source>
</evidence>
<evidence type="ECO:0000313" key="2">
    <source>
        <dbReference type="EMBL" id="XDV71308.1"/>
    </source>
</evidence>
<name>A0AB39YN55_9MICC</name>
<sequence>MARIVPGCRGFAVPTMMLALDFALNQCQSRTYSPLAVEYWRTMPAHSSSFPNTLEAALDADGTQSQHSASTPGRHLILRSGWQIENIGDVAHTPGALALLEQYLPEVEVTFWPFYSVLPQFEIDMLMKRFPRLNIVQGSLDERGVASTPELEAAIASADFMLHNSGPFGLAWKDLVAFRERTGNPFGFYGITYGHWVFGNAEREALSNAEFVYFRDSVSLERALQDGVSAPVMEYSPDVVFALDIADDEAAERLMKKYGLVEGNFMCCFPKQRFTPTWLHKAKNRPFDSRLHQRNEEMKEHDHIPLREAITAVVRETGMKVLICNEDETELPIGKTWVLDHLPEDVKENVAWLDRTWLLEEAVGVYKRSAGLFSNEMHSPIMAIANGVPAIVNRWVEQSSKGRMWEDIGLDDWLFNFDDDKDVARFPGVVLEMAKEPEKARLKAVAARDVARRRLEETIAVVSERSGLKS</sequence>
<dbReference type="EMBL" id="CP165735">
    <property type="protein sequence ID" value="XDV71308.1"/>
    <property type="molecule type" value="Genomic_DNA"/>
</dbReference>
<dbReference type="Pfam" id="PF04230">
    <property type="entry name" value="PS_pyruv_trans"/>
    <property type="match status" value="1"/>
</dbReference>
<proteinExistence type="predicted"/>
<reference evidence="2" key="1">
    <citation type="submission" date="2024-07" db="EMBL/GenBank/DDBJ databases">
        <authorList>
            <person name="Li J."/>
            <person name="Wei H."/>
            <person name="Ma J."/>
        </authorList>
    </citation>
    <scope>NUCLEOTIDE SEQUENCE</scope>
    <source>
        <strain evidence="2">AMU7</strain>
    </source>
</reference>
<protein>
    <submittedName>
        <fullName evidence="2">Polysaccharide pyruvyl transferase family protein</fullName>
    </submittedName>
</protein>
<keyword evidence="2" id="KW-0808">Transferase</keyword>
<feature type="domain" description="Polysaccharide pyruvyl transferase" evidence="1">
    <location>
        <begin position="86"/>
        <end position="392"/>
    </location>
</feature>